<feature type="repeat" description="PPR" evidence="2">
    <location>
        <begin position="335"/>
        <end position="370"/>
    </location>
</feature>
<dbReference type="InterPro" id="IPR002885">
    <property type="entry name" value="PPR_rpt"/>
</dbReference>
<gene>
    <name evidence="6" type="ORF">CYCCA115_LOCUS22142</name>
</gene>
<dbReference type="EMBL" id="CAKOGP040002302">
    <property type="protein sequence ID" value="CAJ1966558.1"/>
    <property type="molecule type" value="Genomic_DNA"/>
</dbReference>
<dbReference type="Pfam" id="PF13812">
    <property type="entry name" value="PPR_3"/>
    <property type="match status" value="1"/>
</dbReference>
<keyword evidence="7" id="KW-1185">Reference proteome</keyword>
<feature type="coiled-coil region" evidence="3">
    <location>
        <begin position="642"/>
        <end position="669"/>
    </location>
</feature>
<dbReference type="PANTHER" id="PTHR47942">
    <property type="entry name" value="TETRATRICOPEPTIDE REPEAT (TPR)-LIKE SUPERFAMILY PROTEIN-RELATED"/>
    <property type="match status" value="1"/>
</dbReference>
<feature type="compositionally biased region" description="Basic and acidic residues" evidence="4">
    <location>
        <begin position="824"/>
        <end position="838"/>
    </location>
</feature>
<feature type="compositionally biased region" description="Basic residues" evidence="4">
    <location>
        <begin position="60"/>
        <end position="73"/>
    </location>
</feature>
<evidence type="ECO:0000256" key="5">
    <source>
        <dbReference type="SAM" id="SignalP"/>
    </source>
</evidence>
<dbReference type="PANTHER" id="PTHR47942:SF63">
    <property type="entry name" value="PENTATRICOPEPTIDE REPEAT-CONTAINING PROTEIN"/>
    <property type="match status" value="1"/>
</dbReference>
<keyword evidence="5" id="KW-0732">Signal</keyword>
<proteinExistence type="predicted"/>
<organism evidence="6 7">
    <name type="scientific">Cylindrotheca closterium</name>
    <dbReference type="NCBI Taxonomy" id="2856"/>
    <lineage>
        <taxon>Eukaryota</taxon>
        <taxon>Sar</taxon>
        <taxon>Stramenopiles</taxon>
        <taxon>Ochrophyta</taxon>
        <taxon>Bacillariophyta</taxon>
        <taxon>Bacillariophyceae</taxon>
        <taxon>Bacillariophycidae</taxon>
        <taxon>Bacillariales</taxon>
        <taxon>Bacillariaceae</taxon>
        <taxon>Cylindrotheca</taxon>
    </lineage>
</organism>
<feature type="region of interest" description="Disordered" evidence="4">
    <location>
        <begin position="48"/>
        <end position="78"/>
    </location>
</feature>
<sequence>MTFRRAKQSVLFFSGALLFLCIVPSTGAFFLPHSKAARLGTSFSQASSYPLQQRDDHRYSGRRKKTTVKRHSNSHPSQRNYATEVTRFNQWLIKHLREDGGSVKEAESELLQRVQKHREIFETEKRAGPRDFDTFSFNLIMNAWGQQRSMNAAKNADNLLQILLQQTPVLKPDSYSYSAVLNAYAKCRGKTVAAKRAEELLNQMENTIQVTTDICHNAVINCWSVSGHPDAGRRAQRWLTRLEESKDTPKPTKISYNNCIKAWARSPNGASNAHQLLQKMQDLGGQFSPDKISYSTCIDAYCKCTDDLSAAAVKAEQLLTQMEEKAPMNEDIRPDVVAYTSVLYAFAKAGTHTNEAMQLIDRMKKHANEQPNTTFLNTLLHLFAKSHKIEPAETLLRSMKQNDMADRISYTAVISANANVGNAKRAKELLSEIWSQYESSEGNARFLPTTKTYASVLHAIAKSKDRTSIDLNEVDNLLDQLRTLHQETGSPELQPNTVLYSLIFLILSNSRDPSAPERAEKLMALMKEEQGGGNENVRPDATTYAYLINTYTKSRVHNSAQMARKLLEEVEAGFEKGYDELRPTKLLYSAVLQAHAKSASREGAECAEALLQRTKDLYRQGKLYAKPTTLYYNAVIDAHSRSKRGRDAAKRAEELLDELEQRHRAGDSELAPTTRSYNAVILAWKNSNSEMAPRRAEALLKRMNERYSSGDQTCRPDRVTINTIIGVWAKSRAPDAAERAETFLKFMENLYLTVGDSTFKPDSYSYNTVIDAYSSSSLPTATDRAEGLYTRMMERYQAGDSELKPGIITLTALRRAWAQSDSSEAHERIRHLSQDIEKKQKHHTANKRKAARPK</sequence>
<evidence type="ECO:0000256" key="3">
    <source>
        <dbReference type="SAM" id="Coils"/>
    </source>
</evidence>
<evidence type="ECO:0000256" key="4">
    <source>
        <dbReference type="SAM" id="MobiDB-lite"/>
    </source>
</evidence>
<dbReference type="Pfam" id="PF01535">
    <property type="entry name" value="PPR"/>
    <property type="match status" value="1"/>
</dbReference>
<feature type="compositionally biased region" description="Basic residues" evidence="4">
    <location>
        <begin position="839"/>
        <end position="854"/>
    </location>
</feature>
<evidence type="ECO:0000256" key="1">
    <source>
        <dbReference type="ARBA" id="ARBA00022737"/>
    </source>
</evidence>
<feature type="signal peptide" evidence="5">
    <location>
        <begin position="1"/>
        <end position="28"/>
    </location>
</feature>
<dbReference type="InterPro" id="IPR051222">
    <property type="entry name" value="PPR/CCM1_RNA-binding"/>
</dbReference>
<evidence type="ECO:0000313" key="6">
    <source>
        <dbReference type="EMBL" id="CAJ1966558.1"/>
    </source>
</evidence>
<feature type="region of interest" description="Disordered" evidence="4">
    <location>
        <begin position="824"/>
        <end position="854"/>
    </location>
</feature>
<feature type="chain" id="PRO_5041974227" description="Pentacotripeptide-repeat region of PRORP domain-containing protein" evidence="5">
    <location>
        <begin position="29"/>
        <end position="854"/>
    </location>
</feature>
<keyword evidence="3" id="KW-0175">Coiled coil</keyword>
<evidence type="ECO:0000313" key="7">
    <source>
        <dbReference type="Proteomes" id="UP001295423"/>
    </source>
</evidence>
<comment type="caution">
    <text evidence="6">The sequence shown here is derived from an EMBL/GenBank/DDBJ whole genome shotgun (WGS) entry which is preliminary data.</text>
</comment>
<name>A0AAD2GBR0_9STRA</name>
<dbReference type="PROSITE" id="PS51375">
    <property type="entry name" value="PPR"/>
    <property type="match status" value="1"/>
</dbReference>
<protein>
    <recommendedName>
        <fullName evidence="8">Pentacotripeptide-repeat region of PRORP domain-containing protein</fullName>
    </recommendedName>
</protein>
<accession>A0AAD2GBR0</accession>
<dbReference type="Proteomes" id="UP001295423">
    <property type="component" value="Unassembled WGS sequence"/>
</dbReference>
<reference evidence="6" key="1">
    <citation type="submission" date="2023-08" db="EMBL/GenBank/DDBJ databases">
        <authorList>
            <person name="Audoor S."/>
            <person name="Bilcke G."/>
        </authorList>
    </citation>
    <scope>NUCLEOTIDE SEQUENCE</scope>
</reference>
<dbReference type="Gene3D" id="1.25.40.10">
    <property type="entry name" value="Tetratricopeptide repeat domain"/>
    <property type="match status" value="4"/>
</dbReference>
<dbReference type="InterPro" id="IPR011990">
    <property type="entry name" value="TPR-like_helical_dom_sf"/>
</dbReference>
<evidence type="ECO:0008006" key="8">
    <source>
        <dbReference type="Google" id="ProtNLM"/>
    </source>
</evidence>
<dbReference type="AlphaFoldDB" id="A0AAD2GBR0"/>
<evidence type="ECO:0000256" key="2">
    <source>
        <dbReference type="PROSITE-ProRule" id="PRU00708"/>
    </source>
</evidence>
<keyword evidence="1" id="KW-0677">Repeat</keyword>